<comment type="catalytic activity">
    <reaction evidence="7">
        <text>L-threonyl-[protein] + ATP = O-phospho-L-threonyl-[protein] + ADP + H(+)</text>
        <dbReference type="Rhea" id="RHEA:46608"/>
        <dbReference type="Rhea" id="RHEA-COMP:11060"/>
        <dbReference type="Rhea" id="RHEA-COMP:11605"/>
        <dbReference type="ChEBI" id="CHEBI:15378"/>
        <dbReference type="ChEBI" id="CHEBI:30013"/>
        <dbReference type="ChEBI" id="CHEBI:30616"/>
        <dbReference type="ChEBI" id="CHEBI:61977"/>
        <dbReference type="ChEBI" id="CHEBI:456216"/>
        <dbReference type="EC" id="2.7.11.1"/>
    </reaction>
</comment>
<dbReference type="STRING" id="246404.A0A507FIF0"/>
<dbReference type="InterPro" id="IPR017441">
    <property type="entry name" value="Protein_kinase_ATP_BS"/>
</dbReference>
<feature type="region of interest" description="Disordered" evidence="10">
    <location>
        <begin position="553"/>
        <end position="632"/>
    </location>
</feature>
<feature type="compositionally biased region" description="Gly residues" evidence="10">
    <location>
        <begin position="447"/>
        <end position="458"/>
    </location>
</feature>
<dbReference type="Gene3D" id="3.30.200.20">
    <property type="entry name" value="Phosphorylase Kinase, domain 1"/>
    <property type="match status" value="1"/>
</dbReference>
<dbReference type="FunFam" id="1.10.510.10:FF:000571">
    <property type="entry name" value="Maternal embryonic leucine zipper kinase"/>
    <property type="match status" value="1"/>
</dbReference>
<evidence type="ECO:0000313" key="14">
    <source>
        <dbReference type="Proteomes" id="UP000320333"/>
    </source>
</evidence>
<evidence type="ECO:0000256" key="3">
    <source>
        <dbReference type="ARBA" id="ARBA00022679"/>
    </source>
</evidence>
<feature type="region of interest" description="Disordered" evidence="10">
    <location>
        <begin position="50"/>
        <end position="117"/>
    </location>
</feature>
<dbReference type="GO" id="GO:0004674">
    <property type="term" value="F:protein serine/threonine kinase activity"/>
    <property type="evidence" value="ECO:0007669"/>
    <property type="project" value="UniProtKB-KW"/>
</dbReference>
<evidence type="ECO:0000256" key="7">
    <source>
        <dbReference type="ARBA" id="ARBA00047899"/>
    </source>
</evidence>
<evidence type="ECO:0000256" key="4">
    <source>
        <dbReference type="ARBA" id="ARBA00022741"/>
    </source>
</evidence>
<keyword evidence="4 9" id="KW-0547">Nucleotide-binding</keyword>
<evidence type="ECO:0000256" key="10">
    <source>
        <dbReference type="SAM" id="MobiDB-lite"/>
    </source>
</evidence>
<dbReference type="GO" id="GO:0005524">
    <property type="term" value="F:ATP binding"/>
    <property type="evidence" value="ECO:0007669"/>
    <property type="project" value="UniProtKB-UniRule"/>
</dbReference>
<keyword evidence="5" id="KW-0418">Kinase</keyword>
<dbReference type="OrthoDB" id="193931at2759"/>
<dbReference type="SUPFAM" id="SSF103243">
    <property type="entry name" value="KA1-like"/>
    <property type="match status" value="1"/>
</dbReference>
<feature type="compositionally biased region" description="Basic and acidic residues" evidence="10">
    <location>
        <begin position="90"/>
        <end position="100"/>
    </location>
</feature>
<dbReference type="EMBL" id="QEAP01000061">
    <property type="protein sequence ID" value="TPX75992.1"/>
    <property type="molecule type" value="Genomic_DNA"/>
</dbReference>
<proteinExistence type="predicted"/>
<feature type="binding site" evidence="9">
    <location>
        <position position="40"/>
    </location>
    <ligand>
        <name>ATP</name>
        <dbReference type="ChEBI" id="CHEBI:30616"/>
    </ligand>
</feature>
<evidence type="ECO:0000256" key="1">
    <source>
        <dbReference type="ARBA" id="ARBA00012513"/>
    </source>
</evidence>
<evidence type="ECO:0000313" key="13">
    <source>
        <dbReference type="EMBL" id="TPX75992.1"/>
    </source>
</evidence>
<dbReference type="Gene3D" id="3.30.310.80">
    <property type="entry name" value="Kinase associated domain 1, KA1"/>
    <property type="match status" value="1"/>
</dbReference>
<dbReference type="GO" id="GO:0106310">
    <property type="term" value="F:protein serine kinase activity"/>
    <property type="evidence" value="ECO:0007669"/>
    <property type="project" value="RHEA"/>
</dbReference>
<feature type="compositionally biased region" description="Low complexity" evidence="10">
    <location>
        <begin position="596"/>
        <end position="611"/>
    </location>
</feature>
<feature type="region of interest" description="Disordered" evidence="10">
    <location>
        <begin position="483"/>
        <end position="531"/>
    </location>
</feature>
<dbReference type="PROSITE" id="PS50011">
    <property type="entry name" value="PROTEIN_KINASE_DOM"/>
    <property type="match status" value="1"/>
</dbReference>
<dbReference type="InterPro" id="IPR008271">
    <property type="entry name" value="Ser/Thr_kinase_AS"/>
</dbReference>
<keyword evidence="14" id="KW-1185">Reference proteome</keyword>
<dbReference type="AlphaFoldDB" id="A0A507FIF0"/>
<gene>
    <name evidence="13" type="ORF">CcCBS67573_g02747</name>
</gene>
<dbReference type="SMART" id="SM00220">
    <property type="entry name" value="S_TKc"/>
    <property type="match status" value="1"/>
</dbReference>
<feature type="domain" description="Protein kinase" evidence="11">
    <location>
        <begin position="11"/>
        <end position="366"/>
    </location>
</feature>
<feature type="compositionally biased region" description="Basic and acidic residues" evidence="10">
    <location>
        <begin position="621"/>
        <end position="632"/>
    </location>
</feature>
<feature type="compositionally biased region" description="Basic and acidic residues" evidence="10">
    <location>
        <begin position="411"/>
        <end position="427"/>
    </location>
</feature>
<dbReference type="InterPro" id="IPR028375">
    <property type="entry name" value="KA1/Ssp2_C"/>
</dbReference>
<dbReference type="CDD" id="cd14003">
    <property type="entry name" value="STKc_AMPK-like"/>
    <property type="match status" value="1"/>
</dbReference>
<dbReference type="GO" id="GO:0005737">
    <property type="term" value="C:cytoplasm"/>
    <property type="evidence" value="ECO:0007669"/>
    <property type="project" value="TreeGrafter"/>
</dbReference>
<reference evidence="13 14" key="1">
    <citation type="journal article" date="2019" name="Sci. Rep.">
        <title>Comparative genomics of chytrid fungi reveal insights into the obligate biotrophic and pathogenic lifestyle of Synchytrium endobioticum.</title>
        <authorList>
            <person name="van de Vossenberg B.T.L.H."/>
            <person name="Warris S."/>
            <person name="Nguyen H.D.T."/>
            <person name="van Gent-Pelzer M.P.E."/>
            <person name="Joly D.L."/>
            <person name="van de Geest H.C."/>
            <person name="Bonants P.J.M."/>
            <person name="Smith D.S."/>
            <person name="Levesque C.A."/>
            <person name="van der Lee T.A.J."/>
        </authorList>
    </citation>
    <scope>NUCLEOTIDE SEQUENCE [LARGE SCALE GENOMIC DNA]</scope>
    <source>
        <strain evidence="13 14">CBS 675.73</strain>
    </source>
</reference>
<accession>A0A507FIF0</accession>
<evidence type="ECO:0000256" key="9">
    <source>
        <dbReference type="PROSITE-ProRule" id="PRU10141"/>
    </source>
</evidence>
<dbReference type="GO" id="GO:0035556">
    <property type="term" value="P:intracellular signal transduction"/>
    <property type="evidence" value="ECO:0007669"/>
    <property type="project" value="TreeGrafter"/>
</dbReference>
<dbReference type="PROSITE" id="PS50032">
    <property type="entry name" value="KA1"/>
    <property type="match status" value="1"/>
</dbReference>
<evidence type="ECO:0000256" key="5">
    <source>
        <dbReference type="ARBA" id="ARBA00022777"/>
    </source>
</evidence>
<evidence type="ECO:0000259" key="12">
    <source>
        <dbReference type="PROSITE" id="PS50032"/>
    </source>
</evidence>
<keyword evidence="3" id="KW-0808">Transferase</keyword>
<feature type="compositionally biased region" description="Basic and acidic residues" evidence="10">
    <location>
        <begin position="55"/>
        <end position="68"/>
    </location>
</feature>
<dbReference type="InterPro" id="IPR011009">
    <property type="entry name" value="Kinase-like_dom_sf"/>
</dbReference>
<sequence length="824" mass="90715">MLARKKVLGNYNVGKTVGQGAFSKVKLGVHKETGQKVAIKIIDKKLMAQKAAKAKKAEDDRRKRKEAEAAAAAGAAAGKKDAKPSSTRTSKVEEKKKEEEPTPPAPPVVKEKEKASDENVVEVKTGIAPDAPSFVASLQLEVQLMMRLDHPNVINLYSIMETEDECFVVMEYASGGELIEYIAARNYLSEREARKFFRQIISAMDHCHLASVVHRDLKLENLLLNDNKDILISDFGLGRTYDPDIQEYLKVVLALLSLLSTCVVKVSEQTFCGTPNYAAVELISGIPYNGIKSDIWAMGVALYVMMTGKTPFTGATISQLYSKIKAVDYKCPDYFSADLKVLLAKMLKKDPVKRADMEALRTDPWVNFEEIERPLRITPKVTGVSGPSQITQFITSITKTPDYTLYSIRQHTRDGRSMEGAGEERNRSVQMRRKSMSMQPGQHNAGAGNGSGSQGGTLGRSRTTSRRFSNVGNVISVQQLHDAAGYPPLPGKEDDALSPLPTSHHSIGRISKDPRRLSLQDGGKAPPPLPVKAAPTVPVVVSAVPAIMTANDIPGSVNRSHSGDFPHAQPRGRRATITLDMFGKGKKTPVKGVDESPSASRSSSPDGSSTSFGHARRKSTFKADKPVPEGDRELQVIRRMSMVSPDRAQIAHLSEPSPGSTMQSTKKTLDEDCDADSVVSRSYSAFSPTSSYFSPSATTAQMPSDKEIEKWHEFNRPPKEIRTARYSFNPKTTSTLSPSYIFQDVHRVLVSMQKIVNGSLVFHRPSDHYLIQCKLKAENEEVDFDIEVCKMWLLQLHGVRIKKQGGSAMKFKEAYSTIVEMLNI</sequence>
<feature type="region of interest" description="Disordered" evidence="10">
    <location>
        <begin position="411"/>
        <end position="466"/>
    </location>
</feature>
<dbReference type="Pfam" id="PF00069">
    <property type="entry name" value="Pkinase"/>
    <property type="match status" value="1"/>
</dbReference>
<dbReference type="Gene3D" id="1.10.510.10">
    <property type="entry name" value="Transferase(Phosphotransferase) domain 1"/>
    <property type="match status" value="1"/>
</dbReference>
<feature type="domain" description="KA1" evidence="12">
    <location>
        <begin position="775"/>
        <end position="824"/>
    </location>
</feature>
<dbReference type="PROSITE" id="PS00107">
    <property type="entry name" value="PROTEIN_KINASE_ATP"/>
    <property type="match status" value="1"/>
</dbReference>
<dbReference type="PANTHER" id="PTHR24346:SF30">
    <property type="entry name" value="MATERNAL EMBRYONIC LEUCINE ZIPPER KINASE"/>
    <property type="match status" value="1"/>
</dbReference>
<dbReference type="PANTHER" id="PTHR24346">
    <property type="entry name" value="MAP/MICROTUBULE AFFINITY-REGULATING KINASE"/>
    <property type="match status" value="1"/>
</dbReference>
<evidence type="ECO:0000256" key="6">
    <source>
        <dbReference type="ARBA" id="ARBA00022840"/>
    </source>
</evidence>
<comment type="catalytic activity">
    <reaction evidence="8">
        <text>L-seryl-[protein] + ATP = O-phospho-L-seryl-[protein] + ADP + H(+)</text>
        <dbReference type="Rhea" id="RHEA:17989"/>
        <dbReference type="Rhea" id="RHEA-COMP:9863"/>
        <dbReference type="Rhea" id="RHEA-COMP:11604"/>
        <dbReference type="ChEBI" id="CHEBI:15378"/>
        <dbReference type="ChEBI" id="CHEBI:29999"/>
        <dbReference type="ChEBI" id="CHEBI:30616"/>
        <dbReference type="ChEBI" id="CHEBI:83421"/>
        <dbReference type="ChEBI" id="CHEBI:456216"/>
        <dbReference type="EC" id="2.7.11.1"/>
    </reaction>
</comment>
<dbReference type="PROSITE" id="PS00108">
    <property type="entry name" value="PROTEIN_KINASE_ST"/>
    <property type="match status" value="1"/>
</dbReference>
<feature type="compositionally biased region" description="Polar residues" evidence="10">
    <location>
        <begin position="657"/>
        <end position="666"/>
    </location>
</feature>
<dbReference type="Pfam" id="PF02149">
    <property type="entry name" value="KA1"/>
    <property type="match status" value="1"/>
</dbReference>
<dbReference type="Proteomes" id="UP000320333">
    <property type="component" value="Unassembled WGS sequence"/>
</dbReference>
<evidence type="ECO:0000259" key="11">
    <source>
        <dbReference type="PROSITE" id="PS50011"/>
    </source>
</evidence>
<dbReference type="InterPro" id="IPR001772">
    <property type="entry name" value="KA1_dom"/>
</dbReference>
<keyword evidence="2" id="KW-0723">Serine/threonine-protein kinase</keyword>
<dbReference type="SUPFAM" id="SSF56112">
    <property type="entry name" value="Protein kinase-like (PK-like)"/>
    <property type="match status" value="1"/>
</dbReference>
<dbReference type="EC" id="2.7.11.1" evidence="1"/>
<feature type="region of interest" description="Disordered" evidence="10">
    <location>
        <begin position="649"/>
        <end position="668"/>
    </location>
</feature>
<dbReference type="CDD" id="cd12121">
    <property type="entry name" value="MARK_C_like"/>
    <property type="match status" value="1"/>
</dbReference>
<keyword evidence="6 9" id="KW-0067">ATP-binding</keyword>
<organism evidence="13 14">
    <name type="scientific">Chytriomyces confervae</name>
    <dbReference type="NCBI Taxonomy" id="246404"/>
    <lineage>
        <taxon>Eukaryota</taxon>
        <taxon>Fungi</taxon>
        <taxon>Fungi incertae sedis</taxon>
        <taxon>Chytridiomycota</taxon>
        <taxon>Chytridiomycota incertae sedis</taxon>
        <taxon>Chytridiomycetes</taxon>
        <taxon>Chytridiales</taxon>
        <taxon>Chytriomycetaceae</taxon>
        <taxon>Chytriomyces</taxon>
    </lineage>
</organism>
<evidence type="ECO:0000256" key="2">
    <source>
        <dbReference type="ARBA" id="ARBA00022527"/>
    </source>
</evidence>
<evidence type="ECO:0000256" key="8">
    <source>
        <dbReference type="ARBA" id="ARBA00048679"/>
    </source>
</evidence>
<comment type="caution">
    <text evidence="13">The sequence shown here is derived from an EMBL/GenBank/DDBJ whole genome shotgun (WGS) entry which is preliminary data.</text>
</comment>
<name>A0A507FIF0_9FUNG</name>
<dbReference type="InterPro" id="IPR000719">
    <property type="entry name" value="Prot_kinase_dom"/>
</dbReference>
<protein>
    <recommendedName>
        <fullName evidence="1">non-specific serine/threonine protein kinase</fullName>
        <ecNumber evidence="1">2.7.11.1</ecNumber>
    </recommendedName>
</protein>